<dbReference type="InterPro" id="IPR013083">
    <property type="entry name" value="Znf_RING/FYVE/PHD"/>
</dbReference>
<evidence type="ECO:0000259" key="7">
    <source>
        <dbReference type="PROSITE" id="PS51382"/>
    </source>
</evidence>
<evidence type="ECO:0000256" key="2">
    <source>
        <dbReference type="ARBA" id="ARBA00022771"/>
    </source>
</evidence>
<dbReference type="InterPro" id="IPR004331">
    <property type="entry name" value="SPX_dom"/>
</dbReference>
<evidence type="ECO:0000256" key="3">
    <source>
        <dbReference type="ARBA" id="ARBA00022833"/>
    </source>
</evidence>
<dbReference type="PANTHER" id="PTHR45978">
    <property type="entry name" value="SPX DOMAIN-CONTAINING PROTEIN 3"/>
    <property type="match status" value="1"/>
</dbReference>
<evidence type="ECO:0000256" key="5">
    <source>
        <dbReference type="SAM" id="MobiDB-lite"/>
    </source>
</evidence>
<keyword evidence="9" id="KW-1185">Reference proteome</keyword>
<keyword evidence="1" id="KW-0479">Metal-binding</keyword>
<reference evidence="8 9" key="1">
    <citation type="journal article" date="2015" name="Genome Biol. Evol.">
        <title>Phylogenomic analyses indicate that early fungi evolved digesting cell walls of algal ancestors of land plants.</title>
        <authorList>
            <person name="Chang Y."/>
            <person name="Wang S."/>
            <person name="Sekimoto S."/>
            <person name="Aerts A.L."/>
            <person name="Choi C."/>
            <person name="Clum A."/>
            <person name="LaButti K.M."/>
            <person name="Lindquist E.A."/>
            <person name="Yee Ngan C."/>
            <person name="Ohm R.A."/>
            <person name="Salamov A.A."/>
            <person name="Grigoriev I.V."/>
            <person name="Spatafora J.W."/>
            <person name="Berbee M.L."/>
        </authorList>
    </citation>
    <scope>NUCLEOTIDE SEQUENCE [LARGE SCALE GENOMIC DNA]</scope>
    <source>
        <strain evidence="8 9">JEL478</strain>
    </source>
</reference>
<dbReference type="EMBL" id="KQ965899">
    <property type="protein sequence ID" value="KXS09016.1"/>
    <property type="molecule type" value="Genomic_DNA"/>
</dbReference>
<feature type="domain" description="RING-type" evidence="6">
    <location>
        <begin position="470"/>
        <end position="510"/>
    </location>
</feature>
<name>A0A138ZWZ1_GONPJ</name>
<dbReference type="PROSITE" id="PS50089">
    <property type="entry name" value="ZF_RING_2"/>
    <property type="match status" value="1"/>
</dbReference>
<dbReference type="Gene3D" id="3.30.40.10">
    <property type="entry name" value="Zinc/RING finger domain, C3HC4 (zinc finger)"/>
    <property type="match status" value="1"/>
</dbReference>
<dbReference type="GO" id="GO:0016036">
    <property type="term" value="P:cellular response to phosphate starvation"/>
    <property type="evidence" value="ECO:0007669"/>
    <property type="project" value="InterPro"/>
</dbReference>
<protein>
    <recommendedName>
        <fullName evidence="10">RING-14 protein</fullName>
    </recommendedName>
</protein>
<dbReference type="InterPro" id="IPR031142">
    <property type="entry name" value="SPX_prot"/>
</dbReference>
<feature type="region of interest" description="Disordered" evidence="5">
    <location>
        <begin position="95"/>
        <end position="137"/>
    </location>
</feature>
<dbReference type="STRING" id="1344416.A0A138ZWZ1"/>
<sequence>MKFAKELEREVEGLPIEWRTHAVDYKKLKKSIKLVQRAVEEQLAELPEDAEVVYTLTTLEPDHAIQAFLAVRNTTDAESSIDLSALARLTLAESAETDSNHTSTPFDKSGPNIVLSSSAPAQSSFPSGSDVTRTLSVPVSRPRRATIDATSATFSEGEMFRRLSSQASFGSVARRRSIDSMDSVAVSKTSTEAASTFEATSLDATNPILPHVPATLSLPGDSSFLTNLAKTVQEISAFEAALQQRYGEHIDKMAKAMIAVSDRSRGSSIHMAVGNVEEQLRRLNEELHKIPSTGEDQLLHGTASTEPHAALSRKRFAGFLHFGGHDHNHKELYTWRALLALYLSISPFLEPSTLRERPLDVVSEGLVEFEQKASHIAQDFSANASRLLLDAFLRLNWECVRVRKFEFLNSRAITKILKKHDKRTNLHASDPFHSLLSTHPFFTTTPFRRLVSAIADNLVTVIPQPDDYSCPVCSEILWRPVKLRCGHSFCHTCVIKSEVTGGRRDCPICRAPDALHDAGLQNIDQAQVEVMKKWFPEEVAARQQELDIEAGRIEAENMMLVMGFDVRQRNARRPRACSIM</sequence>
<evidence type="ECO:0000256" key="4">
    <source>
        <dbReference type="PROSITE-ProRule" id="PRU00175"/>
    </source>
</evidence>
<evidence type="ECO:0008006" key="10">
    <source>
        <dbReference type="Google" id="ProtNLM"/>
    </source>
</evidence>
<dbReference type="AlphaFoldDB" id="A0A138ZWZ1"/>
<evidence type="ECO:0000313" key="9">
    <source>
        <dbReference type="Proteomes" id="UP000070544"/>
    </source>
</evidence>
<evidence type="ECO:0000313" key="8">
    <source>
        <dbReference type="EMBL" id="KXS09016.1"/>
    </source>
</evidence>
<dbReference type="PROSITE" id="PS00518">
    <property type="entry name" value="ZF_RING_1"/>
    <property type="match status" value="1"/>
</dbReference>
<evidence type="ECO:0000259" key="6">
    <source>
        <dbReference type="PROSITE" id="PS50089"/>
    </source>
</evidence>
<dbReference type="Pfam" id="PF03105">
    <property type="entry name" value="SPX"/>
    <property type="match status" value="1"/>
</dbReference>
<keyword evidence="2 4" id="KW-0863">Zinc-finger</keyword>
<dbReference type="OMA" id="EWRTHAV"/>
<dbReference type="PROSITE" id="PS51382">
    <property type="entry name" value="SPX"/>
    <property type="match status" value="1"/>
</dbReference>
<feature type="domain" description="SPX" evidence="7">
    <location>
        <begin position="1"/>
        <end position="434"/>
    </location>
</feature>
<dbReference type="PANTHER" id="PTHR45978:SF7">
    <property type="entry name" value="SPX DOMAIN-CONTAINING PROTEIN 4"/>
    <property type="match status" value="1"/>
</dbReference>
<accession>A0A138ZWZ1</accession>
<dbReference type="Pfam" id="PF13923">
    <property type="entry name" value="zf-C3HC4_2"/>
    <property type="match status" value="1"/>
</dbReference>
<feature type="compositionally biased region" description="Low complexity" evidence="5">
    <location>
        <begin position="116"/>
        <end position="129"/>
    </location>
</feature>
<evidence type="ECO:0000256" key="1">
    <source>
        <dbReference type="ARBA" id="ARBA00022723"/>
    </source>
</evidence>
<keyword evidence="3" id="KW-0862">Zinc</keyword>
<dbReference type="SMART" id="SM00184">
    <property type="entry name" value="RING"/>
    <property type="match status" value="1"/>
</dbReference>
<organism evidence="8 9">
    <name type="scientific">Gonapodya prolifera (strain JEL478)</name>
    <name type="common">Monoblepharis prolifera</name>
    <dbReference type="NCBI Taxonomy" id="1344416"/>
    <lineage>
        <taxon>Eukaryota</taxon>
        <taxon>Fungi</taxon>
        <taxon>Fungi incertae sedis</taxon>
        <taxon>Chytridiomycota</taxon>
        <taxon>Chytridiomycota incertae sedis</taxon>
        <taxon>Monoblepharidomycetes</taxon>
        <taxon>Monoblepharidales</taxon>
        <taxon>Gonapodyaceae</taxon>
        <taxon>Gonapodya</taxon>
    </lineage>
</organism>
<dbReference type="OrthoDB" id="5588846at2759"/>
<dbReference type="InterPro" id="IPR001841">
    <property type="entry name" value="Znf_RING"/>
</dbReference>
<gene>
    <name evidence="8" type="ORF">M427DRAFT_39680</name>
</gene>
<proteinExistence type="predicted"/>
<dbReference type="SUPFAM" id="SSF57850">
    <property type="entry name" value="RING/U-box"/>
    <property type="match status" value="1"/>
</dbReference>
<dbReference type="InterPro" id="IPR017907">
    <property type="entry name" value="Znf_RING_CS"/>
</dbReference>
<dbReference type="Proteomes" id="UP000070544">
    <property type="component" value="Unassembled WGS sequence"/>
</dbReference>
<dbReference type="GO" id="GO:0008270">
    <property type="term" value="F:zinc ion binding"/>
    <property type="evidence" value="ECO:0007669"/>
    <property type="project" value="UniProtKB-KW"/>
</dbReference>